<sequence>MIRCKPGLAAQALQWIAQLYAIESRINHQTPDIKHAARQAEALPVLAKFRQWLEGNVIGLQAQAPLAKAIGYALRHWQALIRYTESGVLLPDNNALERQIRPIVLGRVNWTFAGSPRGARATAIMYSLLGTARLNGLLRRRVRRSLRERRPCDRGRQTEAESGARRARARAACLPVSVPRRMPPSRPGTVRDWQTRSRIAGGRSLSVP</sequence>
<reference evidence="3" key="1">
    <citation type="submission" date="2016-01" db="EMBL/GenBank/DDBJ databases">
        <authorList>
            <person name="Peeters C."/>
        </authorList>
    </citation>
    <scope>NUCLEOTIDE SEQUENCE</scope>
    <source>
        <strain evidence="3">LMG 29321</strain>
    </source>
</reference>
<dbReference type="InterPro" id="IPR004291">
    <property type="entry name" value="Transposase_IS66_central"/>
</dbReference>
<dbReference type="PANTHER" id="PTHR33678:SF1">
    <property type="entry name" value="BLL1576 PROTEIN"/>
    <property type="match status" value="1"/>
</dbReference>
<feature type="region of interest" description="Disordered" evidence="1">
    <location>
        <begin position="148"/>
        <end position="167"/>
    </location>
</feature>
<keyword evidence="4" id="KW-1185">Reference proteome</keyword>
<evidence type="ECO:0000256" key="1">
    <source>
        <dbReference type="SAM" id="MobiDB-lite"/>
    </source>
</evidence>
<evidence type="ECO:0000313" key="4">
    <source>
        <dbReference type="Proteomes" id="UP000071859"/>
    </source>
</evidence>
<organism evidence="3 4">
    <name type="scientific">Caballeronia calidae</name>
    <dbReference type="NCBI Taxonomy" id="1777139"/>
    <lineage>
        <taxon>Bacteria</taxon>
        <taxon>Pseudomonadati</taxon>
        <taxon>Pseudomonadota</taxon>
        <taxon>Betaproteobacteria</taxon>
        <taxon>Burkholderiales</taxon>
        <taxon>Burkholderiaceae</taxon>
        <taxon>Caballeronia</taxon>
    </lineage>
</organism>
<dbReference type="PANTHER" id="PTHR33678">
    <property type="entry name" value="BLL1576 PROTEIN"/>
    <property type="match status" value="1"/>
</dbReference>
<evidence type="ECO:0000313" key="3">
    <source>
        <dbReference type="EMBL" id="SAL04826.1"/>
    </source>
</evidence>
<name>A0A158EEK3_9BURK</name>
<feature type="compositionally biased region" description="Basic and acidic residues" evidence="1">
    <location>
        <begin position="148"/>
        <end position="164"/>
    </location>
</feature>
<protein>
    <submittedName>
        <fullName evidence="3">Transposase IS66</fullName>
    </submittedName>
</protein>
<accession>A0A158EEK3</accession>
<gene>
    <name evidence="3" type="ORF">AWB78_07151</name>
</gene>
<dbReference type="InterPro" id="IPR052344">
    <property type="entry name" value="Transposase-related"/>
</dbReference>
<comment type="caution">
    <text evidence="3">The sequence shown here is derived from an EMBL/GenBank/DDBJ whole genome shotgun (WGS) entry which is preliminary data.</text>
</comment>
<dbReference type="AlphaFoldDB" id="A0A158EEK3"/>
<dbReference type="Proteomes" id="UP000071859">
    <property type="component" value="Unassembled WGS sequence"/>
</dbReference>
<dbReference type="RefSeq" id="WP_374729510.1">
    <property type="nucleotide sequence ID" value="NZ_FCOX02000069.1"/>
</dbReference>
<dbReference type="Pfam" id="PF03050">
    <property type="entry name" value="DDE_Tnp_IS66"/>
    <property type="match status" value="1"/>
</dbReference>
<dbReference type="EMBL" id="FCOX02000069">
    <property type="protein sequence ID" value="SAL04826.1"/>
    <property type="molecule type" value="Genomic_DNA"/>
</dbReference>
<evidence type="ECO:0000259" key="2">
    <source>
        <dbReference type="Pfam" id="PF03050"/>
    </source>
</evidence>
<feature type="domain" description="Transposase IS66 central" evidence="2">
    <location>
        <begin position="7"/>
        <end position="120"/>
    </location>
</feature>
<proteinExistence type="predicted"/>
<feature type="region of interest" description="Disordered" evidence="1">
    <location>
        <begin position="178"/>
        <end position="208"/>
    </location>
</feature>